<dbReference type="EMBL" id="DS028097">
    <property type="protein sequence ID" value="KMP07663.1"/>
    <property type="molecule type" value="Genomic_DNA"/>
</dbReference>
<proteinExistence type="predicted"/>
<evidence type="ECO:0000313" key="2">
    <source>
        <dbReference type="Proteomes" id="UP000054565"/>
    </source>
</evidence>
<protein>
    <submittedName>
        <fullName evidence="1">Uncharacterized protein</fullName>
    </submittedName>
</protein>
<gene>
    <name evidence="1" type="ORF">CIRG_07343</name>
</gene>
<evidence type="ECO:0000313" key="1">
    <source>
        <dbReference type="EMBL" id="KMP07663.1"/>
    </source>
</evidence>
<reference evidence="2" key="1">
    <citation type="journal article" date="2010" name="Genome Res.">
        <title>Population genomic sequencing of Coccidioides fungi reveals recent hybridization and transposon control.</title>
        <authorList>
            <person name="Neafsey D.E."/>
            <person name="Barker B.M."/>
            <person name="Sharpton T.J."/>
            <person name="Stajich J.E."/>
            <person name="Park D.J."/>
            <person name="Whiston E."/>
            <person name="Hung C.-Y."/>
            <person name="McMahan C."/>
            <person name="White J."/>
            <person name="Sykes S."/>
            <person name="Heiman D."/>
            <person name="Young S."/>
            <person name="Zeng Q."/>
            <person name="Abouelleil A."/>
            <person name="Aftuck L."/>
            <person name="Bessette D."/>
            <person name="Brown A."/>
            <person name="FitzGerald M."/>
            <person name="Lui A."/>
            <person name="Macdonald J.P."/>
            <person name="Priest M."/>
            <person name="Orbach M.J."/>
            <person name="Galgiani J.N."/>
            <person name="Kirkland T.N."/>
            <person name="Cole G.T."/>
            <person name="Birren B.W."/>
            <person name="Henn M.R."/>
            <person name="Taylor J.W."/>
            <person name="Rounsley S.D."/>
        </authorList>
    </citation>
    <scope>NUCLEOTIDE SEQUENCE [LARGE SCALE GENOMIC DNA]</scope>
    <source>
        <strain evidence="2">RMSCC 2394</strain>
    </source>
</reference>
<accession>A0A0J6YL61</accession>
<name>A0A0J6YL61_COCIT</name>
<organism evidence="1 2">
    <name type="scientific">Coccidioides immitis RMSCC 2394</name>
    <dbReference type="NCBI Taxonomy" id="404692"/>
    <lineage>
        <taxon>Eukaryota</taxon>
        <taxon>Fungi</taxon>
        <taxon>Dikarya</taxon>
        <taxon>Ascomycota</taxon>
        <taxon>Pezizomycotina</taxon>
        <taxon>Eurotiomycetes</taxon>
        <taxon>Eurotiomycetidae</taxon>
        <taxon>Onygenales</taxon>
        <taxon>Onygenaceae</taxon>
        <taxon>Coccidioides</taxon>
    </lineage>
</organism>
<dbReference type="AlphaFoldDB" id="A0A0J6YL61"/>
<sequence length="139" mass="16478">MAWRSEIWRCEEGREAREKQQQAQRGYVRGFQPRRSYKDTYARTRRFECACHKPVPRLASTRVPPRRCSSHLWILVLRTQASFDLSTAREITLMRTEFPSSLYPRHSTSRIPPAVFVVLERSYRTDLGSRWLARSIYGN</sequence>
<dbReference type="Proteomes" id="UP000054565">
    <property type="component" value="Unassembled WGS sequence"/>
</dbReference>